<dbReference type="PANTHER" id="PTHR12110">
    <property type="entry name" value="HYDROXYPYRUVATE ISOMERASE"/>
    <property type="match status" value="1"/>
</dbReference>
<dbReference type="GO" id="GO:0016853">
    <property type="term" value="F:isomerase activity"/>
    <property type="evidence" value="ECO:0007669"/>
    <property type="project" value="UniProtKB-KW"/>
</dbReference>
<dbReference type="AlphaFoldDB" id="A0ABD5YN60"/>
<evidence type="ECO:0000313" key="2">
    <source>
        <dbReference type="EMBL" id="MFC7188611.1"/>
    </source>
</evidence>
<name>A0ABD5YN60_9EURY</name>
<dbReference type="RefSeq" id="WP_264555354.1">
    <property type="nucleotide sequence ID" value="NZ_CP109979.1"/>
</dbReference>
<sequence>MTKTESERCIDLDLGFTVGLGMPFDETVEWAASEGFDFVEVLLDGPYARERIADRRESMRTTLTDTGVDLIVHLPFAVDPGSPFTPVREGIVDELIAGMELAATLDAENVVFHPSSDAWDLGWSEAECREFVPRSLDELVPAAHEHGLTPCLENIVSSYYDVTTFPELLERYPDASMTFDTSHALLAGMDESGMAEFCRDHADRIDHLHLVDTRTGDEHLPVGMGRIDFTTVFDGLAAASWSGTATLEVGTEDYDTIALGKRHVEKVNRTI</sequence>
<protein>
    <submittedName>
        <fullName evidence="2">Sugar phosphate isomerase/epimerase family protein</fullName>
    </submittedName>
</protein>
<proteinExistence type="predicted"/>
<accession>A0ABD5YN60</accession>
<dbReference type="PANTHER" id="PTHR12110:SF21">
    <property type="entry name" value="XYLOSE ISOMERASE-LIKE TIM BARREL DOMAIN-CONTAINING PROTEIN"/>
    <property type="match status" value="1"/>
</dbReference>
<dbReference type="SUPFAM" id="SSF51658">
    <property type="entry name" value="Xylose isomerase-like"/>
    <property type="match status" value="1"/>
</dbReference>
<dbReference type="InterPro" id="IPR013022">
    <property type="entry name" value="Xyl_isomerase-like_TIM-brl"/>
</dbReference>
<reference evidence="2 3" key="1">
    <citation type="journal article" date="2019" name="Int. J. Syst. Evol. Microbiol.">
        <title>The Global Catalogue of Microorganisms (GCM) 10K type strain sequencing project: providing services to taxonomists for standard genome sequencing and annotation.</title>
        <authorList>
            <consortium name="The Broad Institute Genomics Platform"/>
            <consortium name="The Broad Institute Genome Sequencing Center for Infectious Disease"/>
            <person name="Wu L."/>
            <person name="Ma J."/>
        </authorList>
    </citation>
    <scope>NUCLEOTIDE SEQUENCE [LARGE SCALE GENOMIC DNA]</scope>
    <source>
        <strain evidence="2 3">RDMS1</strain>
    </source>
</reference>
<evidence type="ECO:0000313" key="3">
    <source>
        <dbReference type="Proteomes" id="UP001596417"/>
    </source>
</evidence>
<dbReference type="GeneID" id="76198165"/>
<keyword evidence="2" id="KW-0413">Isomerase</keyword>
<dbReference type="Pfam" id="PF01261">
    <property type="entry name" value="AP_endonuc_2"/>
    <property type="match status" value="1"/>
</dbReference>
<feature type="domain" description="Xylose isomerase-like TIM barrel" evidence="1">
    <location>
        <begin position="28"/>
        <end position="252"/>
    </location>
</feature>
<dbReference type="EMBL" id="JBHTAX010000001">
    <property type="protein sequence ID" value="MFC7188611.1"/>
    <property type="molecule type" value="Genomic_DNA"/>
</dbReference>
<dbReference type="Proteomes" id="UP001596417">
    <property type="component" value="Unassembled WGS sequence"/>
</dbReference>
<gene>
    <name evidence="2" type="ORF">ACFQL7_01255</name>
</gene>
<keyword evidence="3" id="KW-1185">Reference proteome</keyword>
<organism evidence="2 3">
    <name type="scientific">Halocatena marina</name>
    <dbReference type="NCBI Taxonomy" id="2934937"/>
    <lineage>
        <taxon>Archaea</taxon>
        <taxon>Methanobacteriati</taxon>
        <taxon>Methanobacteriota</taxon>
        <taxon>Stenosarchaea group</taxon>
        <taxon>Halobacteria</taxon>
        <taxon>Halobacteriales</taxon>
        <taxon>Natronomonadaceae</taxon>
        <taxon>Halocatena</taxon>
    </lineage>
</organism>
<dbReference type="InterPro" id="IPR036237">
    <property type="entry name" value="Xyl_isomerase-like_sf"/>
</dbReference>
<dbReference type="InterPro" id="IPR050312">
    <property type="entry name" value="IolE/XylAMocC-like"/>
</dbReference>
<dbReference type="Gene3D" id="3.20.20.150">
    <property type="entry name" value="Divalent-metal-dependent TIM barrel enzymes"/>
    <property type="match status" value="1"/>
</dbReference>
<comment type="caution">
    <text evidence="2">The sequence shown here is derived from an EMBL/GenBank/DDBJ whole genome shotgun (WGS) entry which is preliminary data.</text>
</comment>
<evidence type="ECO:0000259" key="1">
    <source>
        <dbReference type="Pfam" id="PF01261"/>
    </source>
</evidence>